<keyword evidence="1" id="KW-1133">Transmembrane helix</keyword>
<evidence type="ECO:0000313" key="2">
    <source>
        <dbReference type="EMBL" id="SDX71022.1"/>
    </source>
</evidence>
<dbReference type="AlphaFoldDB" id="A0A1H3DWY6"/>
<keyword evidence="3" id="KW-1185">Reference proteome</keyword>
<organism evidence="2 3">
    <name type="scientific">Halopenitus persicus</name>
    <dbReference type="NCBI Taxonomy" id="1048396"/>
    <lineage>
        <taxon>Archaea</taxon>
        <taxon>Methanobacteriati</taxon>
        <taxon>Methanobacteriota</taxon>
        <taxon>Stenosarchaea group</taxon>
        <taxon>Halobacteria</taxon>
        <taxon>Halobacteriales</taxon>
        <taxon>Haloferacaceae</taxon>
        <taxon>Halopenitus</taxon>
    </lineage>
</organism>
<feature type="transmembrane region" description="Helical" evidence="1">
    <location>
        <begin position="47"/>
        <end position="66"/>
    </location>
</feature>
<keyword evidence="1" id="KW-0472">Membrane</keyword>
<gene>
    <name evidence="2" type="ORF">SAMN05216564_101189</name>
</gene>
<sequence length="102" mass="11303">MKMAEPPEFWSFLVANSLLFIAGGALTALSYRAYLRIQERSLRLASGGFALITFGGLLDIIYQLGIRRDYHLGGRESLALQTVDSLLITAGLVVIFYALSRY</sequence>
<keyword evidence="1" id="KW-0812">Transmembrane</keyword>
<evidence type="ECO:0000256" key="1">
    <source>
        <dbReference type="SAM" id="Phobius"/>
    </source>
</evidence>
<dbReference type="InterPro" id="IPR055943">
    <property type="entry name" value="DUF7521"/>
</dbReference>
<dbReference type="Proteomes" id="UP000199079">
    <property type="component" value="Unassembled WGS sequence"/>
</dbReference>
<protein>
    <submittedName>
        <fullName evidence="2">Uncharacterized protein</fullName>
    </submittedName>
</protein>
<dbReference type="Pfam" id="PF24365">
    <property type="entry name" value="DUF7521"/>
    <property type="match status" value="1"/>
</dbReference>
<accession>A0A1H3DWY6</accession>
<name>A0A1H3DWY6_9EURY</name>
<feature type="transmembrane region" description="Helical" evidence="1">
    <location>
        <begin position="78"/>
        <end position="99"/>
    </location>
</feature>
<proteinExistence type="predicted"/>
<evidence type="ECO:0000313" key="3">
    <source>
        <dbReference type="Proteomes" id="UP000199079"/>
    </source>
</evidence>
<feature type="transmembrane region" description="Helical" evidence="1">
    <location>
        <begin position="12"/>
        <end position="35"/>
    </location>
</feature>
<dbReference type="EMBL" id="FNPC01000001">
    <property type="protein sequence ID" value="SDX71022.1"/>
    <property type="molecule type" value="Genomic_DNA"/>
</dbReference>
<reference evidence="3" key="1">
    <citation type="submission" date="2016-10" db="EMBL/GenBank/DDBJ databases">
        <authorList>
            <person name="Varghese N."/>
            <person name="Submissions S."/>
        </authorList>
    </citation>
    <scope>NUCLEOTIDE SEQUENCE [LARGE SCALE GENOMIC DNA]</scope>
    <source>
        <strain evidence="3">DC30,IBRC 10041,KCTC 4046</strain>
    </source>
</reference>